<dbReference type="InterPro" id="IPR048666">
    <property type="entry name" value="RedAm-like_C"/>
</dbReference>
<keyword evidence="2" id="KW-0560">Oxidoreductase</keyword>
<dbReference type="SUPFAM" id="SSF51735">
    <property type="entry name" value="NAD(P)-binding Rossmann-fold domains"/>
    <property type="match status" value="1"/>
</dbReference>
<dbReference type="Pfam" id="PF21761">
    <property type="entry name" value="RedAm-like_C"/>
    <property type="match status" value="1"/>
</dbReference>
<dbReference type="AlphaFoldDB" id="A0A848KVI1"/>
<dbReference type="RefSeq" id="WP_170193380.1">
    <property type="nucleotide sequence ID" value="NZ_JABBNB010000005.1"/>
</dbReference>
<dbReference type="Gene3D" id="1.10.1040.10">
    <property type="entry name" value="N-(1-d-carboxylethyl)-l-norvaline Dehydrogenase, domain 2"/>
    <property type="match status" value="1"/>
</dbReference>
<evidence type="ECO:0000259" key="4">
    <source>
        <dbReference type="Pfam" id="PF21761"/>
    </source>
</evidence>
<dbReference type="PANTHER" id="PTHR43580">
    <property type="entry name" value="OXIDOREDUCTASE GLYR1-RELATED"/>
    <property type="match status" value="1"/>
</dbReference>
<keyword evidence="6" id="KW-1185">Reference proteome</keyword>
<dbReference type="InterPro" id="IPR036291">
    <property type="entry name" value="NAD(P)-bd_dom_sf"/>
</dbReference>
<dbReference type="InterPro" id="IPR006115">
    <property type="entry name" value="6PGDH_NADP-bd"/>
</dbReference>
<dbReference type="EMBL" id="JABBNB010000005">
    <property type="protein sequence ID" value="NMO00875.1"/>
    <property type="molecule type" value="Genomic_DNA"/>
</dbReference>
<dbReference type="Proteomes" id="UP000550729">
    <property type="component" value="Unassembled WGS sequence"/>
</dbReference>
<proteinExistence type="inferred from homology"/>
<name>A0A848KVI1_9ACTN</name>
<sequence length="301" mass="32129">MNGDTSGNVTDISVIGVGNIGAAVVRSLLAAGHSVTVWNRSEERCAPLVDEGARLANSLRDAVQRSEVILLCLLDYSITARVLATDEVINALAGKTIVQFATGTPHKAESEFKWLAERRAYYIDGAILAYPRSVGTVDCKIICSGDRSTFDRIRPMLNSVGTVRHVGAKVSTANVLNLSVVGVFYEVAFAAFLEGAAFADAHGATIDEFMSVFPHVVSVLVESVEYSIPQMKSHDYTGSEASVDVHSEAMTQLRGALSAAGCRNVLMTGLVDYLKAAQSEGAGQLEFAALFETIRMSTSRS</sequence>
<evidence type="ECO:0000256" key="1">
    <source>
        <dbReference type="ARBA" id="ARBA00009080"/>
    </source>
</evidence>
<dbReference type="Gene3D" id="3.40.50.720">
    <property type="entry name" value="NAD(P)-binding Rossmann-like Domain"/>
    <property type="match status" value="1"/>
</dbReference>
<dbReference type="Pfam" id="PF03446">
    <property type="entry name" value="NAD_binding_2"/>
    <property type="match status" value="1"/>
</dbReference>
<dbReference type="PANTHER" id="PTHR43580:SF2">
    <property type="entry name" value="CYTOKINE-LIKE NUCLEAR FACTOR N-PAC"/>
    <property type="match status" value="1"/>
</dbReference>
<evidence type="ECO:0000313" key="5">
    <source>
        <dbReference type="EMBL" id="NMO00875.1"/>
    </source>
</evidence>
<evidence type="ECO:0000259" key="3">
    <source>
        <dbReference type="Pfam" id="PF03446"/>
    </source>
</evidence>
<protein>
    <submittedName>
        <fullName evidence="5">NAD(P)-dependent oxidoreductase</fullName>
    </submittedName>
</protein>
<dbReference type="PIRSF" id="PIRSF000103">
    <property type="entry name" value="HIBADH"/>
    <property type="match status" value="1"/>
</dbReference>
<dbReference type="InterPro" id="IPR015815">
    <property type="entry name" value="HIBADH-related"/>
</dbReference>
<evidence type="ECO:0000313" key="6">
    <source>
        <dbReference type="Proteomes" id="UP000550729"/>
    </source>
</evidence>
<feature type="domain" description="NADPH-dependent reductive aminase-like C-terminal" evidence="4">
    <location>
        <begin position="172"/>
        <end position="295"/>
    </location>
</feature>
<comment type="caution">
    <text evidence="5">The sequence shown here is derived from an EMBL/GenBank/DDBJ whole genome shotgun (WGS) entry which is preliminary data.</text>
</comment>
<evidence type="ECO:0000256" key="2">
    <source>
        <dbReference type="ARBA" id="ARBA00023002"/>
    </source>
</evidence>
<feature type="domain" description="6-phosphogluconate dehydrogenase NADP-binding" evidence="3">
    <location>
        <begin position="11"/>
        <end position="163"/>
    </location>
</feature>
<gene>
    <name evidence="5" type="ORF">HH308_06565</name>
</gene>
<comment type="similarity">
    <text evidence="1">Belongs to the HIBADH-related family.</text>
</comment>
<dbReference type="GO" id="GO:0050661">
    <property type="term" value="F:NADP binding"/>
    <property type="evidence" value="ECO:0007669"/>
    <property type="project" value="InterPro"/>
</dbReference>
<dbReference type="InterPro" id="IPR051265">
    <property type="entry name" value="HIBADH-related_NP60_sf"/>
</dbReference>
<reference evidence="5 6" key="1">
    <citation type="submission" date="2020-04" db="EMBL/GenBank/DDBJ databases">
        <title>Gordonia sp. nov. TBRC 11910.</title>
        <authorList>
            <person name="Suriyachadkun C."/>
        </authorList>
    </citation>
    <scope>NUCLEOTIDE SEQUENCE [LARGE SCALE GENOMIC DNA]</scope>
    <source>
        <strain evidence="5 6">TBRC 11910</strain>
    </source>
</reference>
<dbReference type="InterPro" id="IPR013328">
    <property type="entry name" value="6PGD_dom2"/>
</dbReference>
<dbReference type="GO" id="GO:0016491">
    <property type="term" value="F:oxidoreductase activity"/>
    <property type="evidence" value="ECO:0007669"/>
    <property type="project" value="UniProtKB-KW"/>
</dbReference>
<organism evidence="5 6">
    <name type="scientific">Gordonia asplenii</name>
    <dbReference type="NCBI Taxonomy" id="2725283"/>
    <lineage>
        <taxon>Bacteria</taxon>
        <taxon>Bacillati</taxon>
        <taxon>Actinomycetota</taxon>
        <taxon>Actinomycetes</taxon>
        <taxon>Mycobacteriales</taxon>
        <taxon>Gordoniaceae</taxon>
        <taxon>Gordonia</taxon>
    </lineage>
</organism>
<accession>A0A848KVI1</accession>